<organism evidence="3 4">
    <name type="scientific">Aquimarina amphilecti</name>
    <dbReference type="NCBI Taxonomy" id="1038014"/>
    <lineage>
        <taxon>Bacteria</taxon>
        <taxon>Pseudomonadati</taxon>
        <taxon>Bacteroidota</taxon>
        <taxon>Flavobacteriia</taxon>
        <taxon>Flavobacteriales</taxon>
        <taxon>Flavobacteriaceae</taxon>
        <taxon>Aquimarina</taxon>
    </lineage>
</organism>
<feature type="transmembrane region" description="Helical" evidence="2">
    <location>
        <begin position="12"/>
        <end position="31"/>
    </location>
</feature>
<protein>
    <submittedName>
        <fullName evidence="3">Uncharacterized protein</fullName>
    </submittedName>
</protein>
<dbReference type="AlphaFoldDB" id="A0A1H7K0D4"/>
<keyword evidence="2" id="KW-1133">Transmembrane helix</keyword>
<sequence>MIRKIKKIHKIIFLFLLIFLVGIYYSTVYIGNTMDQKTDTNEKSEINGGIHSDKEATQIN</sequence>
<dbReference type="RefSeq" id="WP_091406517.1">
    <property type="nucleotide sequence ID" value="NZ_FOAB01000002.1"/>
</dbReference>
<dbReference type="Proteomes" id="UP000198521">
    <property type="component" value="Unassembled WGS sequence"/>
</dbReference>
<gene>
    <name evidence="3" type="ORF">SAMN04487910_1136</name>
</gene>
<evidence type="ECO:0000256" key="2">
    <source>
        <dbReference type="SAM" id="Phobius"/>
    </source>
</evidence>
<feature type="region of interest" description="Disordered" evidence="1">
    <location>
        <begin position="38"/>
        <end position="60"/>
    </location>
</feature>
<proteinExistence type="predicted"/>
<name>A0A1H7K0D4_AQUAM</name>
<evidence type="ECO:0000256" key="1">
    <source>
        <dbReference type="SAM" id="MobiDB-lite"/>
    </source>
</evidence>
<dbReference type="STRING" id="1038014.SAMN04487910_1136"/>
<dbReference type="EMBL" id="FOAB01000002">
    <property type="protein sequence ID" value="SEK79335.1"/>
    <property type="molecule type" value="Genomic_DNA"/>
</dbReference>
<accession>A0A1H7K0D4</accession>
<keyword evidence="2" id="KW-0812">Transmembrane</keyword>
<reference evidence="3 4" key="1">
    <citation type="submission" date="2016-10" db="EMBL/GenBank/DDBJ databases">
        <authorList>
            <person name="de Groot N.N."/>
        </authorList>
    </citation>
    <scope>NUCLEOTIDE SEQUENCE [LARGE SCALE GENOMIC DNA]</scope>
    <source>
        <strain evidence="3 4">DSM 25232</strain>
    </source>
</reference>
<evidence type="ECO:0000313" key="4">
    <source>
        <dbReference type="Proteomes" id="UP000198521"/>
    </source>
</evidence>
<keyword evidence="2" id="KW-0472">Membrane</keyword>
<evidence type="ECO:0000313" key="3">
    <source>
        <dbReference type="EMBL" id="SEK79335.1"/>
    </source>
</evidence>
<keyword evidence="4" id="KW-1185">Reference proteome</keyword>